<proteinExistence type="predicted"/>
<sequence>SFFEKYFELSPIKNTYQVCRVDNCLRSKTILLYFSIKIQFLKKTYHNYLTRKK</sequence>
<name>X1TAL8_9ZZZZ</name>
<reference evidence="1" key="1">
    <citation type="journal article" date="2014" name="Front. Microbiol.">
        <title>High frequency of phylogenetically diverse reductive dehalogenase-homologous genes in deep subseafloor sedimentary metagenomes.</title>
        <authorList>
            <person name="Kawai M."/>
            <person name="Futagami T."/>
            <person name="Toyoda A."/>
            <person name="Takaki Y."/>
            <person name="Nishi S."/>
            <person name="Hori S."/>
            <person name="Arai W."/>
            <person name="Tsubouchi T."/>
            <person name="Morono Y."/>
            <person name="Uchiyama I."/>
            <person name="Ito T."/>
            <person name="Fujiyama A."/>
            <person name="Inagaki F."/>
            <person name="Takami H."/>
        </authorList>
    </citation>
    <scope>NUCLEOTIDE SEQUENCE</scope>
    <source>
        <strain evidence="1">Expedition CK06-06</strain>
    </source>
</reference>
<accession>X1TAL8</accession>
<evidence type="ECO:0000313" key="1">
    <source>
        <dbReference type="EMBL" id="GAJ02324.1"/>
    </source>
</evidence>
<protein>
    <submittedName>
        <fullName evidence="1">Uncharacterized protein</fullName>
    </submittedName>
</protein>
<dbReference type="EMBL" id="BARW01017531">
    <property type="protein sequence ID" value="GAJ02324.1"/>
    <property type="molecule type" value="Genomic_DNA"/>
</dbReference>
<feature type="non-terminal residue" evidence="1">
    <location>
        <position position="1"/>
    </location>
</feature>
<comment type="caution">
    <text evidence="1">The sequence shown here is derived from an EMBL/GenBank/DDBJ whole genome shotgun (WGS) entry which is preliminary data.</text>
</comment>
<organism evidence="1">
    <name type="scientific">marine sediment metagenome</name>
    <dbReference type="NCBI Taxonomy" id="412755"/>
    <lineage>
        <taxon>unclassified sequences</taxon>
        <taxon>metagenomes</taxon>
        <taxon>ecological metagenomes</taxon>
    </lineage>
</organism>
<dbReference type="AlphaFoldDB" id="X1TAL8"/>
<gene>
    <name evidence="1" type="ORF">S12H4_30253</name>
</gene>